<keyword evidence="6" id="KW-1185">Reference proteome</keyword>
<keyword evidence="2 5" id="KW-0238">DNA-binding</keyword>
<dbReference type="Gene3D" id="1.10.10.60">
    <property type="entry name" value="Homeodomain-like"/>
    <property type="match status" value="1"/>
</dbReference>
<dbReference type="PANTHER" id="PTHR43280">
    <property type="entry name" value="ARAC-FAMILY TRANSCRIPTIONAL REGULATOR"/>
    <property type="match status" value="1"/>
</dbReference>
<protein>
    <submittedName>
        <fullName evidence="5">AraC-type DNA-binding protein</fullName>
    </submittedName>
</protein>
<feature type="domain" description="HTH araC/xylS-type" evidence="4">
    <location>
        <begin position="181"/>
        <end position="291"/>
    </location>
</feature>
<dbReference type="AlphaFoldDB" id="A0A1T5P979"/>
<evidence type="ECO:0000259" key="4">
    <source>
        <dbReference type="PROSITE" id="PS01124"/>
    </source>
</evidence>
<dbReference type="GO" id="GO:0003700">
    <property type="term" value="F:DNA-binding transcription factor activity"/>
    <property type="evidence" value="ECO:0007669"/>
    <property type="project" value="InterPro"/>
</dbReference>
<dbReference type="InterPro" id="IPR020449">
    <property type="entry name" value="Tscrpt_reg_AraC-type_HTH"/>
</dbReference>
<reference evidence="5 6" key="1">
    <citation type="submission" date="2017-02" db="EMBL/GenBank/DDBJ databases">
        <authorList>
            <person name="Peterson S.W."/>
        </authorList>
    </citation>
    <scope>NUCLEOTIDE SEQUENCE [LARGE SCALE GENOMIC DNA]</scope>
    <source>
        <strain evidence="5 6">DSM 18108</strain>
    </source>
</reference>
<dbReference type="RefSeq" id="WP_079472070.1">
    <property type="nucleotide sequence ID" value="NZ_FUZZ01000004.1"/>
</dbReference>
<keyword evidence="1" id="KW-0805">Transcription regulation</keyword>
<dbReference type="Proteomes" id="UP000190166">
    <property type="component" value="Unassembled WGS sequence"/>
</dbReference>
<evidence type="ECO:0000256" key="1">
    <source>
        <dbReference type="ARBA" id="ARBA00023015"/>
    </source>
</evidence>
<evidence type="ECO:0000256" key="2">
    <source>
        <dbReference type="ARBA" id="ARBA00023125"/>
    </source>
</evidence>
<evidence type="ECO:0000313" key="6">
    <source>
        <dbReference type="Proteomes" id="UP000190166"/>
    </source>
</evidence>
<sequence length="293" mass="33409">MINKTETTVARSYTSDLKLKGFKVHEISGISNPSQPHGRRDFYKIVLVAGDMIIYHGDETIEMNDTFLFFANPNIPHTVVDRSTEKKGYACLFTEAFFSGRERTEILQNSPLFRFGVSPVVRLNREQAAFLTGLFQKMLSVHRSDYHYKDELLRGCIELILHEALSIQPLQNELRQKNAATRITYLFMELLERQFPVDNTGDPLKLRTAQDFAATLSVHVNYLNRSVSAVTGKPTSVHIAERIASEAKALLRHTDWSVADIAYSLGFEYPTYFNNYFKRVTGATPRSFRTGKV</sequence>
<dbReference type="Pfam" id="PF12833">
    <property type="entry name" value="HTH_18"/>
    <property type="match status" value="1"/>
</dbReference>
<dbReference type="SUPFAM" id="SSF46689">
    <property type="entry name" value="Homeodomain-like"/>
    <property type="match status" value="1"/>
</dbReference>
<evidence type="ECO:0000313" key="5">
    <source>
        <dbReference type="EMBL" id="SKD08918.1"/>
    </source>
</evidence>
<dbReference type="PRINTS" id="PR00032">
    <property type="entry name" value="HTHARAC"/>
</dbReference>
<gene>
    <name evidence="5" type="ORF">SAMN05660461_4795</name>
</gene>
<dbReference type="PROSITE" id="PS01124">
    <property type="entry name" value="HTH_ARAC_FAMILY_2"/>
    <property type="match status" value="1"/>
</dbReference>
<dbReference type="SMART" id="SM00342">
    <property type="entry name" value="HTH_ARAC"/>
    <property type="match status" value="1"/>
</dbReference>
<dbReference type="InterPro" id="IPR009057">
    <property type="entry name" value="Homeodomain-like_sf"/>
</dbReference>
<organism evidence="5 6">
    <name type="scientific">Chitinophaga ginsengisegetis</name>
    <dbReference type="NCBI Taxonomy" id="393003"/>
    <lineage>
        <taxon>Bacteria</taxon>
        <taxon>Pseudomonadati</taxon>
        <taxon>Bacteroidota</taxon>
        <taxon>Chitinophagia</taxon>
        <taxon>Chitinophagales</taxon>
        <taxon>Chitinophagaceae</taxon>
        <taxon>Chitinophaga</taxon>
    </lineage>
</organism>
<dbReference type="SUPFAM" id="SSF51215">
    <property type="entry name" value="Regulatory protein AraC"/>
    <property type="match status" value="1"/>
</dbReference>
<evidence type="ECO:0000256" key="3">
    <source>
        <dbReference type="ARBA" id="ARBA00023163"/>
    </source>
</evidence>
<dbReference type="GO" id="GO:0043565">
    <property type="term" value="F:sequence-specific DNA binding"/>
    <property type="evidence" value="ECO:0007669"/>
    <property type="project" value="InterPro"/>
</dbReference>
<accession>A0A1T5P979</accession>
<proteinExistence type="predicted"/>
<dbReference type="InterPro" id="IPR037923">
    <property type="entry name" value="HTH-like"/>
</dbReference>
<dbReference type="EMBL" id="FUZZ01000004">
    <property type="protein sequence ID" value="SKD08918.1"/>
    <property type="molecule type" value="Genomic_DNA"/>
</dbReference>
<dbReference type="STRING" id="393003.SAMN05660461_4795"/>
<name>A0A1T5P979_9BACT</name>
<keyword evidence="3" id="KW-0804">Transcription</keyword>
<dbReference type="PANTHER" id="PTHR43280:SF32">
    <property type="entry name" value="TRANSCRIPTIONAL REGULATORY PROTEIN"/>
    <property type="match status" value="1"/>
</dbReference>
<dbReference type="InterPro" id="IPR018060">
    <property type="entry name" value="HTH_AraC"/>
</dbReference>